<dbReference type="InterPro" id="IPR002528">
    <property type="entry name" value="MATE_fam"/>
</dbReference>
<name>A0A3Q9HPU3_9FIRM</name>
<keyword evidence="6" id="KW-0050">Antiport</keyword>
<keyword evidence="5" id="KW-0813">Transport</keyword>
<evidence type="ECO:0000256" key="10">
    <source>
        <dbReference type="ARBA" id="ARBA00023065"/>
    </source>
</evidence>
<dbReference type="InterPro" id="IPR048279">
    <property type="entry name" value="MdtK-like"/>
</dbReference>
<reference evidence="14 15" key="1">
    <citation type="submission" date="2016-07" db="EMBL/GenBank/DDBJ databases">
        <title>Genome and transcriptome analysis of iron-reducing fermentative bacteria Anoxybacter fermentans.</title>
        <authorList>
            <person name="Zeng X."/>
            <person name="Shao Z."/>
        </authorList>
    </citation>
    <scope>NUCLEOTIDE SEQUENCE [LARGE SCALE GENOMIC DNA]</scope>
    <source>
        <strain evidence="14 15">DY22613</strain>
    </source>
</reference>
<sequence length="448" mass="49620">MKDIIKNRKLILSIFTLALPAIIEMSLHTLLGIVDTIMISRIIGLEGLSAAGFANQLIFTVIFIFSSFNAGATAMISRSFGEKNMEKLNKVLGQNLFLNIIIGTVITILSIIFSPNLLRIFDISEDVFQLAVPFFRIIAAGMIFMFISFAAKASLRGASDTKTPMIITSLVNLINIIGNYVLMTGFWIFPELGLNGAAISTTFARFIDAALFLLILLRGKGGLQLTLLNLKITREIFKPLWRLSSSAAIEQILMQLSFLVSGIFISQLDTLQEGSFRILLNIESISFMPAIGFSIAAASLVGKSLGEKDVKKSLHIGYTASILGATWGVLMGIIFFTFPVFILKFFTKDVTIINTSLFTMYVMGLNQVPLAFWIVISGALRGAGDTRGVMIISSLRLWLMFIPLCYLFTIQLNFGIAGLWFAELSSFLVFNYIMHRRFKAKQWAKIAL</sequence>
<keyword evidence="11 13" id="KW-0472">Membrane</keyword>
<evidence type="ECO:0000313" key="14">
    <source>
        <dbReference type="EMBL" id="AZR72825.1"/>
    </source>
</evidence>
<keyword evidence="8 13" id="KW-0812">Transmembrane</keyword>
<feature type="transmembrane region" description="Helical" evidence="13">
    <location>
        <begin position="96"/>
        <end position="114"/>
    </location>
</feature>
<dbReference type="GO" id="GO:0006811">
    <property type="term" value="P:monoatomic ion transport"/>
    <property type="evidence" value="ECO:0007669"/>
    <property type="project" value="UniProtKB-KW"/>
</dbReference>
<dbReference type="CDD" id="cd13137">
    <property type="entry name" value="MATE_NorM_like"/>
    <property type="match status" value="1"/>
</dbReference>
<comment type="similarity">
    <text evidence="3">Belongs to the multi antimicrobial extrusion (MATE) (TC 2.A.66.1) family.</text>
</comment>
<dbReference type="GO" id="GO:0042910">
    <property type="term" value="F:xenobiotic transmembrane transporter activity"/>
    <property type="evidence" value="ECO:0007669"/>
    <property type="project" value="InterPro"/>
</dbReference>
<keyword evidence="9 13" id="KW-1133">Transmembrane helix</keyword>
<dbReference type="Proteomes" id="UP000267250">
    <property type="component" value="Chromosome"/>
</dbReference>
<feature type="transmembrane region" description="Helical" evidence="13">
    <location>
        <begin position="358"/>
        <end position="376"/>
    </location>
</feature>
<keyword evidence="15" id="KW-1185">Reference proteome</keyword>
<dbReference type="PANTHER" id="PTHR43298:SF2">
    <property type="entry name" value="FMN_FAD EXPORTER YEEO-RELATED"/>
    <property type="match status" value="1"/>
</dbReference>
<dbReference type="OrthoDB" id="62420at2"/>
<keyword evidence="7" id="KW-1003">Cell membrane</keyword>
<organism evidence="14 15">
    <name type="scientific">Anoxybacter fermentans</name>
    <dbReference type="NCBI Taxonomy" id="1323375"/>
    <lineage>
        <taxon>Bacteria</taxon>
        <taxon>Bacillati</taxon>
        <taxon>Bacillota</taxon>
        <taxon>Clostridia</taxon>
        <taxon>Halanaerobiales</taxon>
        <taxon>Anoxybacter</taxon>
    </lineage>
</organism>
<feature type="transmembrane region" description="Helical" evidence="13">
    <location>
        <begin position="322"/>
        <end position="346"/>
    </location>
</feature>
<feature type="transmembrane region" description="Helical" evidence="13">
    <location>
        <begin position="278"/>
        <end position="301"/>
    </location>
</feature>
<dbReference type="NCBIfam" id="TIGR00797">
    <property type="entry name" value="matE"/>
    <property type="match status" value="1"/>
</dbReference>
<gene>
    <name evidence="14" type="ORF">BBF96_05105</name>
</gene>
<keyword evidence="10" id="KW-0406">Ion transport</keyword>
<feature type="transmembrane region" description="Helical" evidence="13">
    <location>
        <begin position="195"/>
        <end position="219"/>
    </location>
</feature>
<dbReference type="AlphaFoldDB" id="A0A3Q9HPU3"/>
<proteinExistence type="inferred from homology"/>
<dbReference type="RefSeq" id="WP_127016159.1">
    <property type="nucleotide sequence ID" value="NZ_CP016379.1"/>
</dbReference>
<evidence type="ECO:0000256" key="7">
    <source>
        <dbReference type="ARBA" id="ARBA00022475"/>
    </source>
</evidence>
<dbReference type="InterPro" id="IPR050222">
    <property type="entry name" value="MATE_MdtK"/>
</dbReference>
<evidence type="ECO:0000256" key="11">
    <source>
        <dbReference type="ARBA" id="ARBA00023136"/>
    </source>
</evidence>
<evidence type="ECO:0000256" key="13">
    <source>
        <dbReference type="SAM" id="Phobius"/>
    </source>
</evidence>
<evidence type="ECO:0000256" key="3">
    <source>
        <dbReference type="ARBA" id="ARBA00010199"/>
    </source>
</evidence>
<dbReference type="EMBL" id="CP016379">
    <property type="protein sequence ID" value="AZR72825.1"/>
    <property type="molecule type" value="Genomic_DNA"/>
</dbReference>
<evidence type="ECO:0000256" key="8">
    <source>
        <dbReference type="ARBA" id="ARBA00022692"/>
    </source>
</evidence>
<evidence type="ECO:0000313" key="15">
    <source>
        <dbReference type="Proteomes" id="UP000267250"/>
    </source>
</evidence>
<dbReference type="Pfam" id="PF01554">
    <property type="entry name" value="MatE"/>
    <property type="match status" value="2"/>
</dbReference>
<protein>
    <recommendedName>
        <fullName evidence="4">Probable multidrug resistance protein NorM</fullName>
    </recommendedName>
    <alternativeName>
        <fullName evidence="12">Multidrug-efflux transporter</fullName>
    </alternativeName>
</protein>
<feature type="transmembrane region" description="Helical" evidence="13">
    <location>
        <begin position="12"/>
        <end position="33"/>
    </location>
</feature>
<feature type="transmembrane region" description="Helical" evidence="13">
    <location>
        <begin position="240"/>
        <end position="266"/>
    </location>
</feature>
<evidence type="ECO:0000256" key="5">
    <source>
        <dbReference type="ARBA" id="ARBA00022448"/>
    </source>
</evidence>
<evidence type="ECO:0000256" key="12">
    <source>
        <dbReference type="ARBA" id="ARBA00031636"/>
    </source>
</evidence>
<feature type="transmembrane region" description="Helical" evidence="13">
    <location>
        <begin position="388"/>
        <end position="409"/>
    </location>
</feature>
<accession>A0A3Q9HPU3</accession>
<feature type="transmembrane region" description="Helical" evidence="13">
    <location>
        <begin position="415"/>
        <end position="433"/>
    </location>
</feature>
<evidence type="ECO:0000256" key="2">
    <source>
        <dbReference type="ARBA" id="ARBA00004651"/>
    </source>
</evidence>
<evidence type="ECO:0000256" key="4">
    <source>
        <dbReference type="ARBA" id="ARBA00020268"/>
    </source>
</evidence>
<feature type="transmembrane region" description="Helical" evidence="13">
    <location>
        <begin position="134"/>
        <end position="155"/>
    </location>
</feature>
<dbReference type="PIRSF" id="PIRSF006603">
    <property type="entry name" value="DinF"/>
    <property type="match status" value="1"/>
</dbReference>
<dbReference type="PANTHER" id="PTHR43298">
    <property type="entry name" value="MULTIDRUG RESISTANCE PROTEIN NORM-RELATED"/>
    <property type="match status" value="1"/>
</dbReference>
<feature type="transmembrane region" description="Helical" evidence="13">
    <location>
        <begin position="167"/>
        <end position="189"/>
    </location>
</feature>
<evidence type="ECO:0000256" key="6">
    <source>
        <dbReference type="ARBA" id="ARBA00022449"/>
    </source>
</evidence>
<dbReference type="GO" id="GO:0015297">
    <property type="term" value="F:antiporter activity"/>
    <property type="evidence" value="ECO:0007669"/>
    <property type="project" value="UniProtKB-KW"/>
</dbReference>
<comment type="function">
    <text evidence="1">Multidrug efflux pump.</text>
</comment>
<dbReference type="KEGG" id="aft:BBF96_05105"/>
<evidence type="ECO:0000256" key="1">
    <source>
        <dbReference type="ARBA" id="ARBA00003408"/>
    </source>
</evidence>
<feature type="transmembrane region" description="Helical" evidence="13">
    <location>
        <begin position="53"/>
        <end position="76"/>
    </location>
</feature>
<evidence type="ECO:0000256" key="9">
    <source>
        <dbReference type="ARBA" id="ARBA00022989"/>
    </source>
</evidence>
<comment type="subcellular location">
    <subcellularLocation>
        <location evidence="2">Cell membrane</location>
        <topology evidence="2">Multi-pass membrane protein</topology>
    </subcellularLocation>
</comment>
<dbReference type="GO" id="GO:0005886">
    <property type="term" value="C:plasma membrane"/>
    <property type="evidence" value="ECO:0007669"/>
    <property type="project" value="UniProtKB-SubCell"/>
</dbReference>